<evidence type="ECO:0000313" key="2">
    <source>
        <dbReference type="EMBL" id="KAJ1114639.1"/>
    </source>
</evidence>
<proteinExistence type="predicted"/>
<sequence length="131" mass="13855">MDGSSLRDSSAKESDATSSSNQQAVTHIALARSPLTVENVKKLQKEYEAAGRFTSRESVQDFLYKQSQLLTPPGILRHNISTGYAALGANVSDGISSSVGATEDEDESIASLETILVNNAVADKKGSVLPN</sequence>
<accession>A0AAV7NHM5</accession>
<evidence type="ECO:0000313" key="3">
    <source>
        <dbReference type="Proteomes" id="UP001066276"/>
    </source>
</evidence>
<feature type="region of interest" description="Disordered" evidence="1">
    <location>
        <begin position="1"/>
        <end position="24"/>
    </location>
</feature>
<reference evidence="2" key="1">
    <citation type="journal article" date="2022" name="bioRxiv">
        <title>Sequencing and chromosome-scale assembly of the giantPleurodeles waltlgenome.</title>
        <authorList>
            <person name="Brown T."/>
            <person name="Elewa A."/>
            <person name="Iarovenko S."/>
            <person name="Subramanian E."/>
            <person name="Araus A.J."/>
            <person name="Petzold A."/>
            <person name="Susuki M."/>
            <person name="Suzuki K.-i.T."/>
            <person name="Hayashi T."/>
            <person name="Toyoda A."/>
            <person name="Oliveira C."/>
            <person name="Osipova E."/>
            <person name="Leigh N.D."/>
            <person name="Simon A."/>
            <person name="Yun M.H."/>
        </authorList>
    </citation>
    <scope>NUCLEOTIDE SEQUENCE</scope>
    <source>
        <strain evidence="2">20211129_DDA</strain>
        <tissue evidence="2">Liver</tissue>
    </source>
</reference>
<organism evidence="2 3">
    <name type="scientific">Pleurodeles waltl</name>
    <name type="common">Iberian ribbed newt</name>
    <dbReference type="NCBI Taxonomy" id="8319"/>
    <lineage>
        <taxon>Eukaryota</taxon>
        <taxon>Metazoa</taxon>
        <taxon>Chordata</taxon>
        <taxon>Craniata</taxon>
        <taxon>Vertebrata</taxon>
        <taxon>Euteleostomi</taxon>
        <taxon>Amphibia</taxon>
        <taxon>Batrachia</taxon>
        <taxon>Caudata</taxon>
        <taxon>Salamandroidea</taxon>
        <taxon>Salamandridae</taxon>
        <taxon>Pleurodelinae</taxon>
        <taxon>Pleurodeles</taxon>
    </lineage>
</organism>
<dbReference type="EMBL" id="JANPWB010000012">
    <property type="protein sequence ID" value="KAJ1114639.1"/>
    <property type="molecule type" value="Genomic_DNA"/>
</dbReference>
<name>A0AAV7NHM5_PLEWA</name>
<comment type="caution">
    <text evidence="2">The sequence shown here is derived from an EMBL/GenBank/DDBJ whole genome shotgun (WGS) entry which is preliminary data.</text>
</comment>
<dbReference type="Proteomes" id="UP001066276">
    <property type="component" value="Chromosome 8"/>
</dbReference>
<keyword evidence="3" id="KW-1185">Reference proteome</keyword>
<evidence type="ECO:0000256" key="1">
    <source>
        <dbReference type="SAM" id="MobiDB-lite"/>
    </source>
</evidence>
<protein>
    <submittedName>
        <fullName evidence="2">Uncharacterized protein</fullName>
    </submittedName>
</protein>
<dbReference type="AlphaFoldDB" id="A0AAV7NHM5"/>
<gene>
    <name evidence="2" type="ORF">NDU88_002874</name>
</gene>